<gene>
    <name evidence="1" type="ORF">D6851_15855</name>
</gene>
<dbReference type="Gene3D" id="2.40.50.90">
    <property type="match status" value="1"/>
</dbReference>
<reference evidence="1 2" key="1">
    <citation type="submission" date="2018-09" db="EMBL/GenBank/DDBJ databases">
        <title>Altererythrobacter spongiae sp. nov., isolated from a marine sponge.</title>
        <authorList>
            <person name="Zhuang L."/>
            <person name="Luo L."/>
        </authorList>
    </citation>
    <scope>NUCLEOTIDE SEQUENCE [LARGE SCALE GENOMIC DNA]</scope>
    <source>
        <strain evidence="1 2">HN-Y73</strain>
    </source>
</reference>
<accession>A0A420EAN3</accession>
<dbReference type="InterPro" id="IPR035437">
    <property type="entry name" value="SNase_OB-fold_sf"/>
</dbReference>
<dbReference type="OrthoDB" id="7206106at2"/>
<dbReference type="EMBL" id="RAPF01000012">
    <property type="protein sequence ID" value="RKF17731.1"/>
    <property type="molecule type" value="Genomic_DNA"/>
</dbReference>
<dbReference type="Proteomes" id="UP000284395">
    <property type="component" value="Unassembled WGS sequence"/>
</dbReference>
<dbReference type="AlphaFoldDB" id="A0A420EAN3"/>
<name>A0A420EAN3_9SPHN</name>
<evidence type="ECO:0000313" key="2">
    <source>
        <dbReference type="Proteomes" id="UP000284395"/>
    </source>
</evidence>
<evidence type="ECO:0008006" key="3">
    <source>
        <dbReference type="Google" id="ProtNLM"/>
    </source>
</evidence>
<comment type="caution">
    <text evidence="1">The sequence shown here is derived from an EMBL/GenBank/DDBJ whole genome shotgun (WGS) entry which is preliminary data.</text>
</comment>
<protein>
    <recommendedName>
        <fullName evidence="3">Nuclease</fullName>
    </recommendedName>
</protein>
<proteinExistence type="predicted"/>
<dbReference type="SUPFAM" id="SSF50199">
    <property type="entry name" value="Staphylococcal nuclease"/>
    <property type="match status" value="1"/>
</dbReference>
<organism evidence="1 2">
    <name type="scientific">Altericroceibacterium spongiae</name>
    <dbReference type="NCBI Taxonomy" id="2320269"/>
    <lineage>
        <taxon>Bacteria</taxon>
        <taxon>Pseudomonadati</taxon>
        <taxon>Pseudomonadota</taxon>
        <taxon>Alphaproteobacteria</taxon>
        <taxon>Sphingomonadales</taxon>
        <taxon>Erythrobacteraceae</taxon>
        <taxon>Altericroceibacterium</taxon>
    </lineage>
</organism>
<sequence>MTLVTALTFICTPMAVWDGDGALWCREGPKIRLEGIAAREMDGSCRPGQPCPAASAEEARDALVDLLGGPKGKWKTGHIIVRYPSMQCQNLGQSYDRIVARCKLKDGRDLSQAMLDTRTVLRWDFRN</sequence>
<evidence type="ECO:0000313" key="1">
    <source>
        <dbReference type="EMBL" id="RKF17731.1"/>
    </source>
</evidence>
<keyword evidence="2" id="KW-1185">Reference proteome</keyword>